<dbReference type="GO" id="GO:0005886">
    <property type="term" value="C:plasma membrane"/>
    <property type="evidence" value="ECO:0007669"/>
    <property type="project" value="UniProtKB-SubCell"/>
</dbReference>
<evidence type="ECO:0000256" key="2">
    <source>
        <dbReference type="ARBA" id="ARBA00022475"/>
    </source>
</evidence>
<evidence type="ECO:0000256" key="1">
    <source>
        <dbReference type="ARBA" id="ARBA00004651"/>
    </source>
</evidence>
<keyword evidence="4 6" id="KW-1133">Transmembrane helix</keyword>
<reference evidence="8 9" key="1">
    <citation type="submission" date="2018-10" db="EMBL/GenBank/DDBJ databases">
        <title>Isolation from soil.</title>
        <authorList>
            <person name="Hu J."/>
        </authorList>
    </citation>
    <scope>NUCLEOTIDE SEQUENCE [LARGE SCALE GENOMIC DNA]</scope>
    <source>
        <strain evidence="8 9">NEAU-Ht49</strain>
    </source>
</reference>
<accession>A0A3M2LTW1</accession>
<evidence type="ECO:0000256" key="6">
    <source>
        <dbReference type="SAM" id="Phobius"/>
    </source>
</evidence>
<evidence type="ECO:0000256" key="3">
    <source>
        <dbReference type="ARBA" id="ARBA00022692"/>
    </source>
</evidence>
<keyword evidence="9" id="KW-1185">Reference proteome</keyword>
<name>A0A3M2LTW1_9ACTN</name>
<evidence type="ECO:0000256" key="4">
    <source>
        <dbReference type="ARBA" id="ARBA00022989"/>
    </source>
</evidence>
<evidence type="ECO:0000313" key="9">
    <source>
        <dbReference type="Proteomes" id="UP000282674"/>
    </source>
</evidence>
<keyword evidence="5 6" id="KW-0472">Membrane</keyword>
<dbReference type="EMBL" id="RFFG01000048">
    <property type="protein sequence ID" value="RMI40921.1"/>
    <property type="molecule type" value="Genomic_DNA"/>
</dbReference>
<evidence type="ECO:0000259" key="7">
    <source>
        <dbReference type="Pfam" id="PF13396"/>
    </source>
</evidence>
<feature type="domain" description="Cardiolipin synthase N-terminal" evidence="7">
    <location>
        <begin position="32"/>
        <end position="74"/>
    </location>
</feature>
<evidence type="ECO:0000313" key="8">
    <source>
        <dbReference type="EMBL" id="RMI40921.1"/>
    </source>
</evidence>
<feature type="transmembrane region" description="Helical" evidence="6">
    <location>
        <begin position="21"/>
        <end position="38"/>
    </location>
</feature>
<keyword evidence="3 6" id="KW-0812">Transmembrane</keyword>
<comment type="subcellular location">
    <subcellularLocation>
        <location evidence="1">Cell membrane</location>
        <topology evidence="1">Multi-pass membrane protein</topology>
    </subcellularLocation>
</comment>
<protein>
    <submittedName>
        <fullName evidence="8">PLDc_N domain-containing protein</fullName>
    </submittedName>
</protein>
<dbReference type="Proteomes" id="UP000282674">
    <property type="component" value="Unassembled WGS sequence"/>
</dbReference>
<keyword evidence="2" id="KW-1003">Cell membrane</keyword>
<gene>
    <name evidence="8" type="ORF">EBO15_25020</name>
</gene>
<organism evidence="8 9">
    <name type="scientific">Actinomadura harenae</name>
    <dbReference type="NCBI Taxonomy" id="2483351"/>
    <lineage>
        <taxon>Bacteria</taxon>
        <taxon>Bacillati</taxon>
        <taxon>Actinomycetota</taxon>
        <taxon>Actinomycetes</taxon>
        <taxon>Streptosporangiales</taxon>
        <taxon>Thermomonosporaceae</taxon>
        <taxon>Actinomadura</taxon>
    </lineage>
</organism>
<dbReference type="Pfam" id="PF13396">
    <property type="entry name" value="PLDc_N"/>
    <property type="match status" value="1"/>
</dbReference>
<comment type="caution">
    <text evidence="8">The sequence shown here is derived from an EMBL/GenBank/DDBJ whole genome shotgun (WGS) entry which is preliminary data.</text>
</comment>
<proteinExistence type="predicted"/>
<dbReference type="InterPro" id="IPR027379">
    <property type="entry name" value="CLS_N"/>
</dbReference>
<dbReference type="AlphaFoldDB" id="A0A3M2LTW1"/>
<sequence length="79" mass="8902">MEVVVGEKRSWGELSVGQRRMIVGAAVVQWGLAIAALVDLRRRTAEEVRGSKRVWRVVAFVNFAGPLAYFLFGRRKRDG</sequence>
<dbReference type="OrthoDB" id="5125307at2"/>
<evidence type="ECO:0000256" key="5">
    <source>
        <dbReference type="ARBA" id="ARBA00023136"/>
    </source>
</evidence>
<feature type="transmembrane region" description="Helical" evidence="6">
    <location>
        <begin position="54"/>
        <end position="72"/>
    </location>
</feature>